<proteinExistence type="predicted"/>
<feature type="domain" description="DNA2/NAM7 helicase-like C-terminal" evidence="1">
    <location>
        <begin position="108"/>
        <end position="316"/>
    </location>
</feature>
<dbReference type="InterPro" id="IPR041679">
    <property type="entry name" value="DNA2/NAM7-like_C"/>
</dbReference>
<dbReference type="InterPro" id="IPR027417">
    <property type="entry name" value="P-loop_NTPase"/>
</dbReference>
<accession>A0AAN6DXB9</accession>
<dbReference type="EMBL" id="MU404353">
    <property type="protein sequence ID" value="KAI1614385.1"/>
    <property type="molecule type" value="Genomic_DNA"/>
</dbReference>
<evidence type="ECO:0000313" key="3">
    <source>
        <dbReference type="Proteomes" id="UP001203852"/>
    </source>
</evidence>
<evidence type="ECO:0000259" key="1">
    <source>
        <dbReference type="Pfam" id="PF13087"/>
    </source>
</evidence>
<reference evidence="2" key="1">
    <citation type="journal article" date="2022" name="bioRxiv">
        <title>Deciphering the potential niche of two novel black yeast fungi from a biological soil crust based on their genomes, phenotypes, and melanin regulation.</title>
        <authorList>
            <consortium name="DOE Joint Genome Institute"/>
            <person name="Carr E.C."/>
            <person name="Barton Q."/>
            <person name="Grambo S."/>
            <person name="Sullivan M."/>
            <person name="Renfro C.M."/>
            <person name="Kuo A."/>
            <person name="Pangilinan J."/>
            <person name="Lipzen A."/>
            <person name="Keymanesh K."/>
            <person name="Savage E."/>
            <person name="Barry K."/>
            <person name="Grigoriev I.V."/>
            <person name="Riekhof W.R."/>
            <person name="Harris S.S."/>
        </authorList>
    </citation>
    <scope>NUCLEOTIDE SEQUENCE</scope>
    <source>
        <strain evidence="2">JF 03-4F</strain>
    </source>
</reference>
<evidence type="ECO:0000313" key="2">
    <source>
        <dbReference type="EMBL" id="KAI1614385.1"/>
    </source>
</evidence>
<organism evidence="2 3">
    <name type="scientific">Exophiala viscosa</name>
    <dbReference type="NCBI Taxonomy" id="2486360"/>
    <lineage>
        <taxon>Eukaryota</taxon>
        <taxon>Fungi</taxon>
        <taxon>Dikarya</taxon>
        <taxon>Ascomycota</taxon>
        <taxon>Pezizomycotina</taxon>
        <taxon>Eurotiomycetes</taxon>
        <taxon>Chaetothyriomycetidae</taxon>
        <taxon>Chaetothyriales</taxon>
        <taxon>Herpotrichiellaceae</taxon>
        <taxon>Exophiala</taxon>
    </lineage>
</organism>
<dbReference type="Pfam" id="PF13087">
    <property type="entry name" value="AAA_12"/>
    <property type="match status" value="1"/>
</dbReference>
<dbReference type="Proteomes" id="UP001203852">
    <property type="component" value="Unassembled WGS sequence"/>
</dbReference>
<dbReference type="Gene3D" id="3.40.50.300">
    <property type="entry name" value="P-loop containing nucleotide triphosphate hydrolases"/>
    <property type="match status" value="1"/>
</dbReference>
<gene>
    <name evidence="2" type="ORF">EDD36DRAFT_464224</name>
</gene>
<dbReference type="AlphaFoldDB" id="A0AAN6DXB9"/>
<keyword evidence="3" id="KW-1185">Reference proteome</keyword>
<comment type="caution">
    <text evidence="2">The sequence shown here is derived from an EMBL/GenBank/DDBJ whole genome shotgun (WGS) entry which is preliminary data.</text>
</comment>
<name>A0AAN6DXB9_9EURO</name>
<protein>
    <recommendedName>
        <fullName evidence="1">DNA2/NAM7 helicase-like C-terminal domain-containing protein</fullName>
    </recommendedName>
</protein>
<sequence length="371" mass="42042">MTQKVAWIGRYSGSVWTILQGDIDTAVIVVATPSAAVLSRLSAQFRPHALLIDCANCVGDIELLGIMSSFPTLREYHLYGDRHQPGFIPHFPQDNRRRRHEFSAQDGYSLFKRSLDAGIPAHRLSAHYRSDTFSHFSKQLFYHGQIIRNPFTEHEPPRVMPAGDTTVVSFPDGDGCLLTGPSEPYPVHLINSYRRYANQLENPFEARLAAWSVNKVLSVDDSCVKDKRLQVICMTREQVPLVEKAVKDTATGKDWSAGDRFRCVMHRDATEADYTILSLVYSFSTGKPPPAHFYDDGVINLVTSRHKFGLTILGNVQDIIEGSSHRTDFEDLPLIRMFKLVLENNWWARAVEDPDIPLRVSHGSERRRDAY</sequence>